<reference evidence="1" key="1">
    <citation type="journal article" date="2019" name="Sci. Rep.">
        <title>Draft genome of Tanacetum cinerariifolium, the natural source of mosquito coil.</title>
        <authorList>
            <person name="Yamashiro T."/>
            <person name="Shiraishi A."/>
            <person name="Satake H."/>
            <person name="Nakayama K."/>
        </authorList>
    </citation>
    <scope>NUCLEOTIDE SEQUENCE</scope>
</reference>
<organism evidence="1">
    <name type="scientific">Tanacetum cinerariifolium</name>
    <name type="common">Dalmatian daisy</name>
    <name type="synonym">Chrysanthemum cinerariifolium</name>
    <dbReference type="NCBI Taxonomy" id="118510"/>
    <lineage>
        <taxon>Eukaryota</taxon>
        <taxon>Viridiplantae</taxon>
        <taxon>Streptophyta</taxon>
        <taxon>Embryophyta</taxon>
        <taxon>Tracheophyta</taxon>
        <taxon>Spermatophyta</taxon>
        <taxon>Magnoliopsida</taxon>
        <taxon>eudicotyledons</taxon>
        <taxon>Gunneridae</taxon>
        <taxon>Pentapetalae</taxon>
        <taxon>asterids</taxon>
        <taxon>campanulids</taxon>
        <taxon>Asterales</taxon>
        <taxon>Asteraceae</taxon>
        <taxon>Asteroideae</taxon>
        <taxon>Anthemideae</taxon>
        <taxon>Anthemidinae</taxon>
        <taxon>Tanacetum</taxon>
    </lineage>
</organism>
<gene>
    <name evidence="1" type="ORF">Tci_010188</name>
</gene>
<feature type="non-terminal residue" evidence="1">
    <location>
        <position position="1"/>
    </location>
</feature>
<evidence type="ECO:0000313" key="1">
    <source>
        <dbReference type="EMBL" id="GEU38210.1"/>
    </source>
</evidence>
<protein>
    <submittedName>
        <fullName evidence="1">Uncharacterized protein</fullName>
    </submittedName>
</protein>
<proteinExistence type="predicted"/>
<dbReference type="EMBL" id="BKCJ010001025">
    <property type="protein sequence ID" value="GEU38210.1"/>
    <property type="molecule type" value="Genomic_DNA"/>
</dbReference>
<sequence>AIRVRCWSTNRIRGFVQLGKGQGHMGRSGRGHGQHWWFKDHNVFPRCLAWGDTNNRFKKQNYDELLGEGSNPKVRLTVTPDKTNQEWWKRLHEYFDESLSAYENFENSENKRGEYADLDKGVSSYADAGLHTVEMESTKLKVAIAYLQKENDAPHEKVKQELSYVGDDFHTMALDEDAKECNLHDVNSRMGNLTINQATESASFVGLKMNVTFALQVMRGQRKDTSHILPTRLKKNRGEANNHDRSTVRSHRKANGISLLEMEMEMEMKMDMEMEMEMGMYVGDDPEKVKMKLKQWAKLVCYSILETSSNNKNVAE</sequence>
<dbReference type="AlphaFoldDB" id="A0A6L2JN36"/>
<comment type="caution">
    <text evidence="1">The sequence shown here is derived from an EMBL/GenBank/DDBJ whole genome shotgun (WGS) entry which is preliminary data.</text>
</comment>
<name>A0A6L2JN36_TANCI</name>
<accession>A0A6L2JN36</accession>